<evidence type="ECO:0000256" key="2">
    <source>
        <dbReference type="ARBA" id="ARBA00022448"/>
    </source>
</evidence>
<feature type="transmembrane region" description="Helical" evidence="7">
    <location>
        <begin position="141"/>
        <end position="161"/>
    </location>
</feature>
<evidence type="ECO:0000313" key="10">
    <source>
        <dbReference type="Proteomes" id="UP000823615"/>
    </source>
</evidence>
<name>A0A9D9H5A7_9SPIO</name>
<comment type="similarity">
    <text evidence="7">Belongs to the binding-protein-dependent transport system permease family.</text>
</comment>
<organism evidence="9 10">
    <name type="scientific">Candidatus Ornithospirochaeta stercoripullorum</name>
    <dbReference type="NCBI Taxonomy" id="2840899"/>
    <lineage>
        <taxon>Bacteria</taxon>
        <taxon>Pseudomonadati</taxon>
        <taxon>Spirochaetota</taxon>
        <taxon>Spirochaetia</taxon>
        <taxon>Spirochaetales</taxon>
        <taxon>Spirochaetaceae</taxon>
        <taxon>Spirochaetaceae incertae sedis</taxon>
        <taxon>Candidatus Ornithospirochaeta</taxon>
    </lineage>
</organism>
<keyword evidence="5 7" id="KW-1133">Transmembrane helix</keyword>
<feature type="transmembrane region" description="Helical" evidence="7">
    <location>
        <begin position="240"/>
        <end position="261"/>
    </location>
</feature>
<gene>
    <name evidence="9" type="ORF">IAA97_08035</name>
</gene>
<evidence type="ECO:0000256" key="3">
    <source>
        <dbReference type="ARBA" id="ARBA00022475"/>
    </source>
</evidence>
<dbReference type="Gene3D" id="1.10.3720.10">
    <property type="entry name" value="MetI-like"/>
    <property type="match status" value="1"/>
</dbReference>
<evidence type="ECO:0000313" key="9">
    <source>
        <dbReference type="EMBL" id="MBO8436911.1"/>
    </source>
</evidence>
<evidence type="ECO:0000256" key="4">
    <source>
        <dbReference type="ARBA" id="ARBA00022692"/>
    </source>
</evidence>
<reference evidence="9" key="1">
    <citation type="submission" date="2020-10" db="EMBL/GenBank/DDBJ databases">
        <authorList>
            <person name="Gilroy R."/>
        </authorList>
    </citation>
    <scope>NUCLEOTIDE SEQUENCE</scope>
    <source>
        <strain evidence="9">7293</strain>
    </source>
</reference>
<evidence type="ECO:0000259" key="8">
    <source>
        <dbReference type="PROSITE" id="PS50928"/>
    </source>
</evidence>
<evidence type="ECO:0000256" key="7">
    <source>
        <dbReference type="RuleBase" id="RU363032"/>
    </source>
</evidence>
<comment type="subcellular location">
    <subcellularLocation>
        <location evidence="1 7">Cell membrane</location>
        <topology evidence="1 7">Multi-pass membrane protein</topology>
    </subcellularLocation>
</comment>
<dbReference type="GO" id="GO:0055085">
    <property type="term" value="P:transmembrane transport"/>
    <property type="evidence" value="ECO:0007669"/>
    <property type="project" value="InterPro"/>
</dbReference>
<dbReference type="PANTHER" id="PTHR43744:SF12">
    <property type="entry name" value="ABC TRANSPORTER PERMEASE PROTEIN MG189-RELATED"/>
    <property type="match status" value="1"/>
</dbReference>
<feature type="transmembrane region" description="Helical" evidence="7">
    <location>
        <begin position="109"/>
        <end position="129"/>
    </location>
</feature>
<dbReference type="GO" id="GO:0005886">
    <property type="term" value="C:plasma membrane"/>
    <property type="evidence" value="ECO:0007669"/>
    <property type="project" value="UniProtKB-SubCell"/>
</dbReference>
<dbReference type="CDD" id="cd06261">
    <property type="entry name" value="TM_PBP2"/>
    <property type="match status" value="1"/>
</dbReference>
<feature type="transmembrane region" description="Helical" evidence="7">
    <location>
        <begin position="12"/>
        <end position="32"/>
    </location>
</feature>
<accession>A0A9D9H5A7</accession>
<evidence type="ECO:0000256" key="1">
    <source>
        <dbReference type="ARBA" id="ARBA00004651"/>
    </source>
</evidence>
<keyword evidence="4 7" id="KW-0812">Transmembrane</keyword>
<feature type="domain" description="ABC transmembrane type-1" evidence="8">
    <location>
        <begin position="72"/>
        <end position="261"/>
    </location>
</feature>
<dbReference type="Proteomes" id="UP000823615">
    <property type="component" value="Unassembled WGS sequence"/>
</dbReference>
<evidence type="ECO:0000256" key="5">
    <source>
        <dbReference type="ARBA" id="ARBA00022989"/>
    </source>
</evidence>
<proteinExistence type="inferred from homology"/>
<keyword evidence="2 7" id="KW-0813">Transport</keyword>
<dbReference type="PANTHER" id="PTHR43744">
    <property type="entry name" value="ABC TRANSPORTER PERMEASE PROTEIN MG189-RELATED-RELATED"/>
    <property type="match status" value="1"/>
</dbReference>
<evidence type="ECO:0000256" key="6">
    <source>
        <dbReference type="ARBA" id="ARBA00023136"/>
    </source>
</evidence>
<protein>
    <submittedName>
        <fullName evidence="9">Carbohydrate ABC transporter permease</fullName>
    </submittedName>
</protein>
<dbReference type="AlphaFoldDB" id="A0A9D9H5A7"/>
<keyword evidence="3" id="KW-1003">Cell membrane</keyword>
<dbReference type="InterPro" id="IPR035906">
    <property type="entry name" value="MetI-like_sf"/>
</dbReference>
<feature type="transmembrane region" description="Helical" evidence="7">
    <location>
        <begin position="182"/>
        <end position="207"/>
    </location>
</feature>
<sequence length="276" mass="31542">MIEKRNPVKTVLIYIMLAVLAIITLLPLVWMLSASFKLSTEVFTFPIRWIPEKFHWENYVTIWQKIPLGLFTFNSFKLSIIITVIQLLTSSFAAYGFSKCKFPGRNGLFLAYIATIAIPWQVYMLPQYIMMQKMHLIDTHLAIILLQSFTAFGVFLLRQFYISIPNELLEAARIDGLSEYGTFARIVLPLTKPAMATLTIMSFVTVWNDYMGPMIYFNSERTKTIQLGIRMFIGQYSAEYGLIMATSVMAILPVLIVFLAFQRFFVEGIASSGLKG</sequence>
<dbReference type="SUPFAM" id="SSF161098">
    <property type="entry name" value="MetI-like"/>
    <property type="match status" value="1"/>
</dbReference>
<comment type="caution">
    <text evidence="9">The sequence shown here is derived from an EMBL/GenBank/DDBJ whole genome shotgun (WGS) entry which is preliminary data.</text>
</comment>
<dbReference type="InterPro" id="IPR000515">
    <property type="entry name" value="MetI-like"/>
</dbReference>
<feature type="transmembrane region" description="Helical" evidence="7">
    <location>
        <begin position="78"/>
        <end position="97"/>
    </location>
</feature>
<dbReference type="Pfam" id="PF00528">
    <property type="entry name" value="BPD_transp_1"/>
    <property type="match status" value="1"/>
</dbReference>
<dbReference type="EMBL" id="JADIMT010000093">
    <property type="protein sequence ID" value="MBO8436911.1"/>
    <property type="molecule type" value="Genomic_DNA"/>
</dbReference>
<dbReference type="PROSITE" id="PS50928">
    <property type="entry name" value="ABC_TM1"/>
    <property type="match status" value="1"/>
</dbReference>
<keyword evidence="6 7" id="KW-0472">Membrane</keyword>
<reference evidence="9" key="2">
    <citation type="journal article" date="2021" name="PeerJ">
        <title>Extensive microbial diversity within the chicken gut microbiome revealed by metagenomics and culture.</title>
        <authorList>
            <person name="Gilroy R."/>
            <person name="Ravi A."/>
            <person name="Getino M."/>
            <person name="Pursley I."/>
            <person name="Horton D.L."/>
            <person name="Alikhan N.F."/>
            <person name="Baker D."/>
            <person name="Gharbi K."/>
            <person name="Hall N."/>
            <person name="Watson M."/>
            <person name="Adriaenssens E.M."/>
            <person name="Foster-Nyarko E."/>
            <person name="Jarju S."/>
            <person name="Secka A."/>
            <person name="Antonio M."/>
            <person name="Oren A."/>
            <person name="Chaudhuri R.R."/>
            <person name="La Ragione R."/>
            <person name="Hildebrand F."/>
            <person name="Pallen M.J."/>
        </authorList>
    </citation>
    <scope>NUCLEOTIDE SEQUENCE</scope>
    <source>
        <strain evidence="9">7293</strain>
    </source>
</reference>